<evidence type="ECO:0000313" key="2">
    <source>
        <dbReference type="EMBL" id="KAF9449302.1"/>
    </source>
</evidence>
<evidence type="ECO:0000256" key="1">
    <source>
        <dbReference type="SAM" id="MobiDB-lite"/>
    </source>
</evidence>
<feature type="compositionally biased region" description="Low complexity" evidence="1">
    <location>
        <begin position="1"/>
        <end position="11"/>
    </location>
</feature>
<feature type="region of interest" description="Disordered" evidence="1">
    <location>
        <begin position="1"/>
        <end position="62"/>
    </location>
</feature>
<feature type="compositionally biased region" description="Polar residues" evidence="1">
    <location>
        <begin position="42"/>
        <end position="60"/>
    </location>
</feature>
<name>A0A9P6C2T3_9AGAR</name>
<feature type="compositionally biased region" description="Polar residues" evidence="1">
    <location>
        <begin position="174"/>
        <end position="192"/>
    </location>
</feature>
<accession>A0A9P6C2T3</accession>
<evidence type="ECO:0000313" key="3">
    <source>
        <dbReference type="Proteomes" id="UP000807342"/>
    </source>
</evidence>
<organism evidence="2 3">
    <name type="scientific">Macrolepiota fuliginosa MF-IS2</name>
    <dbReference type="NCBI Taxonomy" id="1400762"/>
    <lineage>
        <taxon>Eukaryota</taxon>
        <taxon>Fungi</taxon>
        <taxon>Dikarya</taxon>
        <taxon>Basidiomycota</taxon>
        <taxon>Agaricomycotina</taxon>
        <taxon>Agaricomycetes</taxon>
        <taxon>Agaricomycetidae</taxon>
        <taxon>Agaricales</taxon>
        <taxon>Agaricineae</taxon>
        <taxon>Agaricaceae</taxon>
        <taxon>Macrolepiota</taxon>
    </lineage>
</organism>
<feature type="region of interest" description="Disordered" evidence="1">
    <location>
        <begin position="171"/>
        <end position="215"/>
    </location>
</feature>
<dbReference type="AlphaFoldDB" id="A0A9P6C2T3"/>
<gene>
    <name evidence="2" type="ORF">P691DRAFT_573312</name>
</gene>
<dbReference type="EMBL" id="MU151135">
    <property type="protein sequence ID" value="KAF9449302.1"/>
    <property type="molecule type" value="Genomic_DNA"/>
</dbReference>
<dbReference type="Proteomes" id="UP000807342">
    <property type="component" value="Unassembled WGS sequence"/>
</dbReference>
<protein>
    <submittedName>
        <fullName evidence="2">Uncharacterized protein</fullName>
    </submittedName>
</protein>
<reference evidence="2" key="1">
    <citation type="submission" date="2020-11" db="EMBL/GenBank/DDBJ databases">
        <authorList>
            <consortium name="DOE Joint Genome Institute"/>
            <person name="Ahrendt S."/>
            <person name="Riley R."/>
            <person name="Andreopoulos W."/>
            <person name="Labutti K."/>
            <person name="Pangilinan J."/>
            <person name="Ruiz-Duenas F.J."/>
            <person name="Barrasa J.M."/>
            <person name="Sanchez-Garcia M."/>
            <person name="Camarero S."/>
            <person name="Miyauchi S."/>
            <person name="Serrano A."/>
            <person name="Linde D."/>
            <person name="Babiker R."/>
            <person name="Drula E."/>
            <person name="Ayuso-Fernandez I."/>
            <person name="Pacheco R."/>
            <person name="Padilla G."/>
            <person name="Ferreira P."/>
            <person name="Barriuso J."/>
            <person name="Kellner H."/>
            <person name="Castanera R."/>
            <person name="Alfaro M."/>
            <person name="Ramirez L."/>
            <person name="Pisabarro A.G."/>
            <person name="Kuo A."/>
            <person name="Tritt A."/>
            <person name="Lipzen A."/>
            <person name="He G."/>
            <person name="Yan M."/>
            <person name="Ng V."/>
            <person name="Cullen D."/>
            <person name="Martin F."/>
            <person name="Rosso M.-N."/>
            <person name="Henrissat B."/>
            <person name="Hibbett D."/>
            <person name="Martinez A.T."/>
            <person name="Grigoriev I.V."/>
        </authorList>
    </citation>
    <scope>NUCLEOTIDE SEQUENCE</scope>
    <source>
        <strain evidence="2">MF-IS2</strain>
    </source>
</reference>
<keyword evidence="3" id="KW-1185">Reference proteome</keyword>
<feature type="compositionally biased region" description="Polar residues" evidence="1">
    <location>
        <begin position="111"/>
        <end position="121"/>
    </location>
</feature>
<dbReference type="OrthoDB" id="10654392at2759"/>
<feature type="compositionally biased region" description="Acidic residues" evidence="1">
    <location>
        <begin position="99"/>
        <end position="108"/>
    </location>
</feature>
<proteinExistence type="predicted"/>
<comment type="caution">
    <text evidence="2">The sequence shown here is derived from an EMBL/GenBank/DDBJ whole genome shotgun (WGS) entry which is preliminary data.</text>
</comment>
<sequence length="244" mass="27176">MSSHSSNSSKSLKSKKRSWLHPFTRKSKKPRHQPTIGDVEAPTTSPSLIAPSPTTQNTSWDMVPYTQEPGPIRMTSVASPTLRTFPSSSSVSGYAPTDFDSESIDSEYSEGYTSPSSHTGQVQIQRGYTQHGYTHRRCTHQEYAHQGYTYQEYAHQEYAHQGYTHQGYTHLHTRQSGHGSVTASAYQTSTYHSHPPDAAVGRTARYSRSGGGRSQTMTYTHVASNGHPHRNINIIRTNDVTVIF</sequence>
<feature type="compositionally biased region" description="Basic residues" evidence="1">
    <location>
        <begin position="12"/>
        <end position="32"/>
    </location>
</feature>
<feature type="compositionally biased region" description="Polar residues" evidence="1">
    <location>
        <begin position="82"/>
        <end position="92"/>
    </location>
</feature>
<feature type="region of interest" description="Disordered" evidence="1">
    <location>
        <begin position="82"/>
        <end position="121"/>
    </location>
</feature>